<evidence type="ECO:0000256" key="2">
    <source>
        <dbReference type="ARBA" id="ARBA00022452"/>
    </source>
</evidence>
<dbReference type="GO" id="GO:0015562">
    <property type="term" value="F:efflux transmembrane transporter activity"/>
    <property type="evidence" value="ECO:0007669"/>
    <property type="project" value="InterPro"/>
</dbReference>
<accession>A0A9D2HG91</accession>
<dbReference type="GO" id="GO:0015288">
    <property type="term" value="F:porin activity"/>
    <property type="evidence" value="ECO:0007669"/>
    <property type="project" value="TreeGrafter"/>
</dbReference>
<evidence type="ECO:0000256" key="3">
    <source>
        <dbReference type="ARBA" id="ARBA00022692"/>
    </source>
</evidence>
<evidence type="ECO:0000256" key="4">
    <source>
        <dbReference type="ARBA" id="ARBA00023136"/>
    </source>
</evidence>
<name>A0A9D2HG91_9FIRM</name>
<dbReference type="Gene3D" id="1.20.1600.10">
    <property type="entry name" value="Outer membrane efflux proteins (OEP)"/>
    <property type="match status" value="2"/>
</dbReference>
<dbReference type="EMBL" id="DWZA01000018">
    <property type="protein sequence ID" value="HJA70302.1"/>
    <property type="molecule type" value="Genomic_DNA"/>
</dbReference>
<dbReference type="GO" id="GO:0009279">
    <property type="term" value="C:cell outer membrane"/>
    <property type="evidence" value="ECO:0007669"/>
    <property type="project" value="UniProtKB-SubCell"/>
</dbReference>
<evidence type="ECO:0000313" key="9">
    <source>
        <dbReference type="Proteomes" id="UP000823900"/>
    </source>
</evidence>
<feature type="coiled-coil region" evidence="6">
    <location>
        <begin position="159"/>
        <end position="231"/>
    </location>
</feature>
<evidence type="ECO:0000256" key="7">
    <source>
        <dbReference type="SAM" id="SignalP"/>
    </source>
</evidence>
<evidence type="ECO:0000256" key="6">
    <source>
        <dbReference type="SAM" id="Coils"/>
    </source>
</evidence>
<evidence type="ECO:0000313" key="8">
    <source>
        <dbReference type="EMBL" id="HJA70302.1"/>
    </source>
</evidence>
<sequence length="394" mass="44456">MKRNKRLCALSLGLAALLAAVPAGTAFASPEFAHTAEEWERLRDNVMEYGELADLIREYNTTVYQNQIAYENARDQDFNDAKDALWDQANAMFDQADAMYPDDSYTMAPDGLYANMLYGSAMMEYYAKTALQASESSVTDNTMLRIRYDQQEAGLVMQAQILMNSYEQLEDNMALLEDSRGLLEAVYQSTLIQQAQGMVTQADVLAAEESISNLEANIQAAQKSRDQVKRSLCLLTGWSVDAEPDIRPLPELDLSRIDRMNPDVDVETAIANNYDVRYYTKQLENVSEESSRKTAQSQIDNAKETVRNQVRTLYETVLDQKNTYDTALQALALEEVNKRDMDLKYQIGTASALEQRQEQNAYIQAQVNAETARLNLFQAMENYDWAIKGLVSGS</sequence>
<proteinExistence type="predicted"/>
<keyword evidence="2" id="KW-1134">Transmembrane beta strand</keyword>
<dbReference type="Proteomes" id="UP000823900">
    <property type="component" value="Unassembled WGS sequence"/>
</dbReference>
<dbReference type="InterPro" id="IPR051906">
    <property type="entry name" value="TolC-like"/>
</dbReference>
<feature type="chain" id="PRO_5039389547" evidence="7">
    <location>
        <begin position="29"/>
        <end position="394"/>
    </location>
</feature>
<keyword evidence="7" id="KW-0732">Signal</keyword>
<evidence type="ECO:0000256" key="5">
    <source>
        <dbReference type="ARBA" id="ARBA00023237"/>
    </source>
</evidence>
<dbReference type="AlphaFoldDB" id="A0A9D2HG91"/>
<gene>
    <name evidence="8" type="ORF">IAA07_01820</name>
</gene>
<dbReference type="GO" id="GO:1990281">
    <property type="term" value="C:efflux pump complex"/>
    <property type="evidence" value="ECO:0007669"/>
    <property type="project" value="TreeGrafter"/>
</dbReference>
<keyword evidence="6" id="KW-0175">Coiled coil</keyword>
<keyword evidence="4" id="KW-0472">Membrane</keyword>
<dbReference type="PANTHER" id="PTHR30026:SF20">
    <property type="entry name" value="OUTER MEMBRANE PROTEIN TOLC"/>
    <property type="match status" value="1"/>
</dbReference>
<organism evidence="8 9">
    <name type="scientific">Candidatus Lachnoclostridium stercoravium</name>
    <dbReference type="NCBI Taxonomy" id="2838633"/>
    <lineage>
        <taxon>Bacteria</taxon>
        <taxon>Bacillati</taxon>
        <taxon>Bacillota</taxon>
        <taxon>Clostridia</taxon>
        <taxon>Lachnospirales</taxon>
        <taxon>Lachnospiraceae</taxon>
    </lineage>
</organism>
<reference evidence="8" key="1">
    <citation type="journal article" date="2021" name="PeerJ">
        <title>Extensive microbial diversity within the chicken gut microbiome revealed by metagenomics and culture.</title>
        <authorList>
            <person name="Gilroy R."/>
            <person name="Ravi A."/>
            <person name="Getino M."/>
            <person name="Pursley I."/>
            <person name="Horton D.L."/>
            <person name="Alikhan N.F."/>
            <person name="Baker D."/>
            <person name="Gharbi K."/>
            <person name="Hall N."/>
            <person name="Watson M."/>
            <person name="Adriaenssens E.M."/>
            <person name="Foster-Nyarko E."/>
            <person name="Jarju S."/>
            <person name="Secka A."/>
            <person name="Antonio M."/>
            <person name="Oren A."/>
            <person name="Chaudhuri R.R."/>
            <person name="La Ragione R."/>
            <person name="Hildebrand F."/>
            <person name="Pallen M.J."/>
        </authorList>
    </citation>
    <scope>NUCLEOTIDE SEQUENCE</scope>
    <source>
        <strain evidence="8">CHK178-16964</strain>
    </source>
</reference>
<keyword evidence="5" id="KW-0998">Cell outer membrane</keyword>
<protein>
    <submittedName>
        <fullName evidence="8">TolC family protein</fullName>
    </submittedName>
</protein>
<keyword evidence="3" id="KW-0812">Transmembrane</keyword>
<reference evidence="8" key="2">
    <citation type="submission" date="2021-04" db="EMBL/GenBank/DDBJ databases">
        <authorList>
            <person name="Gilroy R."/>
        </authorList>
    </citation>
    <scope>NUCLEOTIDE SEQUENCE</scope>
    <source>
        <strain evidence="8">CHK178-16964</strain>
    </source>
</reference>
<dbReference type="SUPFAM" id="SSF56954">
    <property type="entry name" value="Outer membrane efflux proteins (OEP)"/>
    <property type="match status" value="1"/>
</dbReference>
<comment type="caution">
    <text evidence="8">The sequence shown here is derived from an EMBL/GenBank/DDBJ whole genome shotgun (WGS) entry which is preliminary data.</text>
</comment>
<evidence type="ECO:0000256" key="1">
    <source>
        <dbReference type="ARBA" id="ARBA00004442"/>
    </source>
</evidence>
<dbReference type="PANTHER" id="PTHR30026">
    <property type="entry name" value="OUTER MEMBRANE PROTEIN TOLC"/>
    <property type="match status" value="1"/>
</dbReference>
<comment type="subcellular location">
    <subcellularLocation>
        <location evidence="1">Cell outer membrane</location>
    </subcellularLocation>
</comment>
<feature type="signal peptide" evidence="7">
    <location>
        <begin position="1"/>
        <end position="28"/>
    </location>
</feature>